<dbReference type="SUPFAM" id="SSF46955">
    <property type="entry name" value="Putative DNA-binding domain"/>
    <property type="match status" value="1"/>
</dbReference>
<evidence type="ECO:0000313" key="3">
    <source>
        <dbReference type="EMBL" id="SFC57923.1"/>
    </source>
</evidence>
<protein>
    <submittedName>
        <fullName evidence="3">DNA-binding transcriptional regulator, MerR family</fullName>
    </submittedName>
</protein>
<dbReference type="Proteomes" id="UP000226420">
    <property type="component" value="Unassembled WGS sequence"/>
</dbReference>
<dbReference type="InterPro" id="IPR000551">
    <property type="entry name" value="MerR-type_HTH_dom"/>
</dbReference>
<feature type="domain" description="HTH merR-type" evidence="2">
    <location>
        <begin position="1"/>
        <end position="69"/>
    </location>
</feature>
<dbReference type="SMART" id="SM00422">
    <property type="entry name" value="HTH_MERR"/>
    <property type="match status" value="1"/>
</dbReference>
<reference evidence="3 4" key="1">
    <citation type="submission" date="2016-10" db="EMBL/GenBank/DDBJ databases">
        <authorList>
            <person name="Varghese N."/>
            <person name="Submissions S."/>
        </authorList>
    </citation>
    <scope>NUCLEOTIDE SEQUENCE [LARGE SCALE GENOMIC DNA]</scope>
    <source>
        <strain evidence="3 4">DSM 5563</strain>
    </source>
</reference>
<dbReference type="InterPro" id="IPR009061">
    <property type="entry name" value="DNA-bd_dom_put_sf"/>
</dbReference>
<sequence>MKIGTLAKRTGLTAHTLRYYERLGLLPHVHRDASGQRHYDEATLNRIDFLSKMRTTGMPLRDMLRYVELVAAGSATEDQRRMLLEDHRENVRARLAELQNCLLVLDKKISGYCSHPTHDKTGDSK</sequence>
<dbReference type="EMBL" id="FOLW01000003">
    <property type="protein sequence ID" value="SFC57923.1"/>
    <property type="molecule type" value="Genomic_DNA"/>
</dbReference>
<dbReference type="PANTHER" id="PTHR30204">
    <property type="entry name" value="REDOX-CYCLING DRUG-SENSING TRANSCRIPTIONAL ACTIVATOR SOXR"/>
    <property type="match status" value="1"/>
</dbReference>
<gene>
    <name evidence="3" type="ORF">SAMN02745723_10318</name>
</gene>
<dbReference type="GO" id="GO:0003677">
    <property type="term" value="F:DNA binding"/>
    <property type="evidence" value="ECO:0007669"/>
    <property type="project" value="UniProtKB-KW"/>
</dbReference>
<comment type="caution">
    <text evidence="3">The sequence shown here is derived from an EMBL/GenBank/DDBJ whole genome shotgun (WGS) entry which is preliminary data.</text>
</comment>
<proteinExistence type="predicted"/>
<dbReference type="InterPro" id="IPR047057">
    <property type="entry name" value="MerR_fam"/>
</dbReference>
<organism evidence="3 4">
    <name type="scientific">Pragia fontium DSM 5563 = ATCC 49100</name>
    <dbReference type="NCBI Taxonomy" id="1122977"/>
    <lineage>
        <taxon>Bacteria</taxon>
        <taxon>Pseudomonadati</taxon>
        <taxon>Pseudomonadota</taxon>
        <taxon>Gammaproteobacteria</taxon>
        <taxon>Enterobacterales</taxon>
        <taxon>Budviciaceae</taxon>
        <taxon>Pragia</taxon>
    </lineage>
</organism>
<dbReference type="PANTHER" id="PTHR30204:SF98">
    <property type="entry name" value="HTH-TYPE TRANSCRIPTIONAL REGULATOR ADHR"/>
    <property type="match status" value="1"/>
</dbReference>
<dbReference type="Gene3D" id="1.10.1660.10">
    <property type="match status" value="1"/>
</dbReference>
<dbReference type="RefSeq" id="WP_074821540.1">
    <property type="nucleotide sequence ID" value="NZ_FOLW01000003.1"/>
</dbReference>
<dbReference type="CDD" id="cd01109">
    <property type="entry name" value="HTH_YyaN"/>
    <property type="match status" value="1"/>
</dbReference>
<evidence type="ECO:0000313" key="4">
    <source>
        <dbReference type="Proteomes" id="UP000226420"/>
    </source>
</evidence>
<evidence type="ECO:0000256" key="1">
    <source>
        <dbReference type="ARBA" id="ARBA00023125"/>
    </source>
</evidence>
<dbReference type="PROSITE" id="PS00552">
    <property type="entry name" value="HTH_MERR_1"/>
    <property type="match status" value="1"/>
</dbReference>
<accession>A0AAJ4W9K3</accession>
<dbReference type="PRINTS" id="PR00040">
    <property type="entry name" value="HTHMERR"/>
</dbReference>
<keyword evidence="1 3" id="KW-0238">DNA-binding</keyword>
<dbReference type="PROSITE" id="PS50937">
    <property type="entry name" value="HTH_MERR_2"/>
    <property type="match status" value="1"/>
</dbReference>
<dbReference type="GO" id="GO:0003700">
    <property type="term" value="F:DNA-binding transcription factor activity"/>
    <property type="evidence" value="ECO:0007669"/>
    <property type="project" value="InterPro"/>
</dbReference>
<evidence type="ECO:0000259" key="2">
    <source>
        <dbReference type="PROSITE" id="PS50937"/>
    </source>
</evidence>
<name>A0AAJ4W9K3_9GAMM</name>
<dbReference type="Pfam" id="PF13411">
    <property type="entry name" value="MerR_1"/>
    <property type="match status" value="1"/>
</dbReference>
<dbReference type="AlphaFoldDB" id="A0AAJ4W9K3"/>